<dbReference type="InterPro" id="IPR032550">
    <property type="entry name" value="TM_PBP2_N"/>
</dbReference>
<dbReference type="RefSeq" id="WP_130650920.1">
    <property type="nucleotide sequence ID" value="NZ_BMHA01000002.1"/>
</dbReference>
<dbReference type="SUPFAM" id="SSF161098">
    <property type="entry name" value="MetI-like"/>
    <property type="match status" value="1"/>
</dbReference>
<feature type="domain" description="ABC transmembrane type-1" evidence="12">
    <location>
        <begin position="327"/>
        <end position="551"/>
    </location>
</feature>
<comment type="similarity">
    <text evidence="2 10">Belongs to the binding-protein-dependent transport system permease family. MalFG subfamily.</text>
</comment>
<keyword evidence="6 9" id="KW-0812">Transmembrane</keyword>
<evidence type="ECO:0000256" key="9">
    <source>
        <dbReference type="RuleBase" id="RU363032"/>
    </source>
</evidence>
<comment type="caution">
    <text evidence="13">The sequence shown here is derived from an EMBL/GenBank/DDBJ whole genome shotgun (WGS) entry which is preliminary data.</text>
</comment>
<dbReference type="Pfam" id="PF00528">
    <property type="entry name" value="BPD_transp_1"/>
    <property type="match status" value="1"/>
</dbReference>
<dbReference type="InterPro" id="IPR035906">
    <property type="entry name" value="MetI-like_sf"/>
</dbReference>
<comment type="subcellular location">
    <subcellularLocation>
        <location evidence="1 9">Cell membrane</location>
        <topology evidence="1 9">Multi-pass membrane protein</topology>
    </subcellularLocation>
</comment>
<feature type="transmembrane region" description="Helical" evidence="9">
    <location>
        <begin position="326"/>
        <end position="353"/>
    </location>
</feature>
<keyword evidence="8 9" id="KW-0472">Membrane</keyword>
<keyword evidence="7 9" id="KW-1133">Transmembrane helix</keyword>
<evidence type="ECO:0000256" key="1">
    <source>
        <dbReference type="ARBA" id="ARBA00004651"/>
    </source>
</evidence>
<dbReference type="EMBL" id="BMHA01000002">
    <property type="protein sequence ID" value="GGI03787.1"/>
    <property type="molecule type" value="Genomic_DNA"/>
</dbReference>
<dbReference type="SUPFAM" id="SSF160964">
    <property type="entry name" value="MalF N-terminal region-like"/>
    <property type="match status" value="1"/>
</dbReference>
<evidence type="ECO:0000256" key="11">
    <source>
        <dbReference type="SAM" id="MobiDB-lite"/>
    </source>
</evidence>
<keyword evidence="14" id="KW-1185">Reference proteome</keyword>
<feature type="region of interest" description="Disordered" evidence="11">
    <location>
        <begin position="1"/>
        <end position="27"/>
    </location>
</feature>
<keyword evidence="3 9" id="KW-0813">Transport</keyword>
<comment type="function">
    <text evidence="10">Part of the ABC transporter complex MalEFGK involved in maltose/maltodextrin import. Probably responsible for the translocation of the substrate across the membrane.</text>
</comment>
<dbReference type="Pfam" id="PF16296">
    <property type="entry name" value="TM_PBP2_N"/>
    <property type="match status" value="1"/>
</dbReference>
<dbReference type="CDD" id="cd06261">
    <property type="entry name" value="TM_PBP2"/>
    <property type="match status" value="1"/>
</dbReference>
<dbReference type="PANTHER" id="PTHR47314:SF1">
    <property type="entry name" value="MALTOSE_MALTODEXTRIN TRANSPORT SYSTEM PERMEASE PROTEIN MALF"/>
    <property type="match status" value="1"/>
</dbReference>
<evidence type="ECO:0000256" key="7">
    <source>
        <dbReference type="ARBA" id="ARBA00022989"/>
    </source>
</evidence>
<reference evidence="13" key="2">
    <citation type="submission" date="2020-09" db="EMBL/GenBank/DDBJ databases">
        <authorList>
            <person name="Sun Q."/>
            <person name="Zhou Y."/>
        </authorList>
    </citation>
    <scope>NUCLEOTIDE SEQUENCE</scope>
    <source>
        <strain evidence="13">CGMCC 1.14988</strain>
    </source>
</reference>
<gene>
    <name evidence="13" type="ORF">GCM10011354_05790</name>
</gene>
<dbReference type="OrthoDB" id="9805974at2"/>
<feature type="transmembrane region" description="Helical" evidence="9">
    <location>
        <begin position="465"/>
        <end position="484"/>
    </location>
</feature>
<accession>A0A8J3A5N8</accession>
<evidence type="ECO:0000256" key="4">
    <source>
        <dbReference type="ARBA" id="ARBA00022475"/>
    </source>
</evidence>
<protein>
    <recommendedName>
        <fullName evidence="10">Maltose/maltodextrin transport system permease protein</fullName>
    </recommendedName>
</protein>
<dbReference type="Gene3D" id="1.10.3720.10">
    <property type="entry name" value="MetI-like"/>
    <property type="match status" value="1"/>
</dbReference>
<dbReference type="Gene3D" id="1.20.58.370">
    <property type="entry name" value="MalF N-terminal region-like"/>
    <property type="match status" value="1"/>
</dbReference>
<evidence type="ECO:0000256" key="10">
    <source>
        <dbReference type="RuleBase" id="RU367050"/>
    </source>
</evidence>
<reference evidence="13" key="1">
    <citation type="journal article" date="2014" name="Int. J. Syst. Evol. Microbiol.">
        <title>Complete genome sequence of Corynebacterium casei LMG S-19264T (=DSM 44701T), isolated from a smear-ripened cheese.</title>
        <authorList>
            <consortium name="US DOE Joint Genome Institute (JGI-PGF)"/>
            <person name="Walter F."/>
            <person name="Albersmeier A."/>
            <person name="Kalinowski J."/>
            <person name="Ruckert C."/>
        </authorList>
    </citation>
    <scope>NUCLEOTIDE SEQUENCE</scope>
    <source>
        <strain evidence="13">CGMCC 1.14988</strain>
    </source>
</reference>
<dbReference type="GO" id="GO:0015423">
    <property type="term" value="F:ABC-type maltose transporter activity"/>
    <property type="evidence" value="ECO:0007669"/>
    <property type="project" value="TreeGrafter"/>
</dbReference>
<feature type="transmembrane region" description="Helical" evidence="9">
    <location>
        <begin position="530"/>
        <end position="552"/>
    </location>
</feature>
<sequence>MSQQQTAGRGASDASRPAGGPNGRRPSREPFADRLAARLGSNSLTGLFFKLVFLGVVNGLALYAVSTLLPLRAWTPLLVVVVATLALDAVYLSRRTLPLKFLIPGTIALLVFQVYPVLYTAYIGFTNYGTGNVLTQDQAVDRILAGATRVPEGATRFRSTPLVDDADGTLALLLTDPDGDVFLGTADGLESIDEGDVAGEGRDIVVADRFRPLTLGEAQQREDEVLDFAVPISDERAAEFDEGVNAEAISVQTFTTAAVAVTALELDEDTGNIVDTVEGVVYEPVDGVYTAEDGATLRPGFRTVVGFDNYEQVLTSPAIRGPFFRVFVWTFAFAMLSMLTTFVMGLALAMALNDPRIKGRRLTRSLLIIPYALPSFMTALIWRGLLNQSFGPVNRMFGLDVPWLSSQAYAGALPKFSILLVNLWLGFGYMFLINTGALQAIPSDLTEAAKVDGASGWQAFRNVTLPLLLVAVGPLLIASFAFNFNNFNVVFLLTGGGPPIGGTPTPAGHTDILISYSYRLAFQGGRGQDFGLAAAVSSIIFLLVAVFSYIGFKRTAVLEEIN</sequence>
<dbReference type="InterPro" id="IPR000515">
    <property type="entry name" value="MetI-like"/>
</dbReference>
<dbReference type="PROSITE" id="PS50928">
    <property type="entry name" value="ABC_TM1"/>
    <property type="match status" value="1"/>
</dbReference>
<organism evidence="13 14">
    <name type="scientific">Egicoccus halophilus</name>
    <dbReference type="NCBI Taxonomy" id="1670830"/>
    <lineage>
        <taxon>Bacteria</taxon>
        <taxon>Bacillati</taxon>
        <taxon>Actinomycetota</taxon>
        <taxon>Nitriliruptoria</taxon>
        <taxon>Egicoccales</taxon>
        <taxon>Egicoccaceae</taxon>
        <taxon>Egicoccus</taxon>
    </lineage>
</organism>
<evidence type="ECO:0000256" key="3">
    <source>
        <dbReference type="ARBA" id="ARBA00022448"/>
    </source>
</evidence>
<feature type="transmembrane region" description="Helical" evidence="9">
    <location>
        <begin position="406"/>
        <end position="432"/>
    </location>
</feature>
<dbReference type="GO" id="GO:1990060">
    <property type="term" value="C:maltose transport complex"/>
    <property type="evidence" value="ECO:0007669"/>
    <property type="project" value="TreeGrafter"/>
</dbReference>
<keyword evidence="5 10" id="KW-0762">Sugar transport</keyword>
<dbReference type="Gene3D" id="3.10.650.10">
    <property type="entry name" value="MalF N-terminal region-like"/>
    <property type="match status" value="1"/>
</dbReference>
<evidence type="ECO:0000256" key="8">
    <source>
        <dbReference type="ARBA" id="ARBA00023136"/>
    </source>
</evidence>
<dbReference type="GO" id="GO:0042956">
    <property type="term" value="P:maltodextrin transmembrane transport"/>
    <property type="evidence" value="ECO:0007669"/>
    <property type="project" value="TreeGrafter"/>
</dbReference>
<dbReference type="Proteomes" id="UP000650511">
    <property type="component" value="Unassembled WGS sequence"/>
</dbReference>
<evidence type="ECO:0000256" key="2">
    <source>
        <dbReference type="ARBA" id="ARBA00009047"/>
    </source>
</evidence>
<feature type="transmembrane region" description="Helical" evidence="9">
    <location>
        <begin position="101"/>
        <end position="125"/>
    </location>
</feature>
<evidence type="ECO:0000259" key="12">
    <source>
        <dbReference type="PROSITE" id="PS50928"/>
    </source>
</evidence>
<dbReference type="InterPro" id="IPR035277">
    <property type="entry name" value="MalF_N"/>
</dbReference>
<evidence type="ECO:0000256" key="5">
    <source>
        <dbReference type="ARBA" id="ARBA00022597"/>
    </source>
</evidence>
<proteinExistence type="inferred from homology"/>
<dbReference type="AlphaFoldDB" id="A0A8J3A5N8"/>
<feature type="transmembrane region" description="Helical" evidence="9">
    <location>
        <begin position="71"/>
        <end position="92"/>
    </location>
</feature>
<evidence type="ECO:0000313" key="14">
    <source>
        <dbReference type="Proteomes" id="UP000650511"/>
    </source>
</evidence>
<feature type="transmembrane region" description="Helical" evidence="9">
    <location>
        <begin position="365"/>
        <end position="386"/>
    </location>
</feature>
<evidence type="ECO:0000313" key="13">
    <source>
        <dbReference type="EMBL" id="GGI03787.1"/>
    </source>
</evidence>
<evidence type="ECO:0000256" key="6">
    <source>
        <dbReference type="ARBA" id="ARBA00022692"/>
    </source>
</evidence>
<dbReference type="PANTHER" id="PTHR47314">
    <property type="entry name" value="MALTOSE/MALTODEXTRIN TRANSPORT SYSTEM PERMEASE PROTEIN MALF"/>
    <property type="match status" value="1"/>
</dbReference>
<name>A0A8J3A5N8_9ACTN</name>
<keyword evidence="4 10" id="KW-1003">Cell membrane</keyword>
<feature type="transmembrane region" description="Helical" evidence="9">
    <location>
        <begin position="47"/>
        <end position="65"/>
    </location>
</feature>